<dbReference type="RefSeq" id="WP_128768314.1">
    <property type="nucleotide sequence ID" value="NZ_RXOC01000003.1"/>
</dbReference>
<dbReference type="Pfam" id="PF14498">
    <property type="entry name" value="Glyco_hyd_65N_2"/>
    <property type="match status" value="2"/>
</dbReference>
<dbReference type="AlphaFoldDB" id="A0A4Q0MCI5"/>
<reference evidence="4 5" key="1">
    <citation type="submission" date="2018-12" db="EMBL/GenBank/DDBJ databases">
        <title>The Draft Genome Sequence of the Soil Bacterium Pedobacter tournemirensis R1.</title>
        <authorList>
            <person name="He J."/>
        </authorList>
    </citation>
    <scope>NUCLEOTIDE SEQUENCE [LARGE SCALE GENOMIC DNA]</scope>
    <source>
        <strain evidence="4 5">R1</strain>
    </source>
</reference>
<sequence>MPVLHLSGFRKFQLLVAALMLSASLNGQDLKLWYNKPAVKWTDALPIGNGRLGAMIFAGPAQDRIQFNEETLWTGEPRTYSREGASAYLPKIRQLLFEGKQDEAEKLAAEKFMGTMSGEGNREAWFREMRAMKGLSANPATISYDDSGWKEMPVPVSEGWEAAGWQGLDGAVWLRTTFDLPEKWAGRNLTIDLGKIRDQDFTYFNGELIGSMDDAGAGRKYTIKASNVRKGKNYIAVQVLNYYDKGGLVGYKDVSRKLLVYPEGEAESSGIPLNGNWKYLVQNDEPPAVPRFQADYQPFGDVVLAFQGHEKTENYKRELDLQNAVARTSYKINGTTFTREYFASQPNQVIVMHIKADKPRSVSFEAALSSPHKNSAVRKIDDHTLALSLKVRNGALRGESYLRVVSLKGKVSVTGNKVNVSGADQVTLYLSAGTNYRRYNDVSGDPAAVCKSALTSVAAKDYESIKDAHIKEYQKYFNTFSVGFGPDLKTDVPTDKRLEEFASSADPAFAALYIQYGRYLLISSSRPGTRPANLQGIWNDLLTPPWGSKYTTNINLEMNYWPSEILNLSPMAGPLFDMIDELRETGSTTARMHYNAPGWVLHHNTDLWRGTAPINASNHGIWVSGAAWLCHHLWEHYVFTQDKEFLKNRAYPVMRDAALFFNTFLIRDPKTGWLISTPSNSPEQGGLVAGPAMDHQIIRDLFKNCIEAASILQTDKSFADTLQRKYKDIAPNQVGKYGQLQEWLEDEDDTTNKHRHVSHLWAVYPGNEINWETSSVLMKAARQSLIYRGDAATGWSLGWKINLWSRFREGDHAFNLVKMLISPAEKGGAGSYTNLFDAHPPFQIDGNFGGAAGIAEMLLQSQNGVIDLLPALPSALPDGEIKGICARGGFELSFSWKSGKLSRVEILSKAGGDCSLRYGQKTLQFKTVKGGKYQFDGELKKMTSNL</sequence>
<dbReference type="PANTHER" id="PTHR31084:SF0">
    <property type="entry name" value="ALPHA-L-FUCOSIDASE 2"/>
    <property type="match status" value="1"/>
</dbReference>
<dbReference type="Gene3D" id="1.50.10.10">
    <property type="match status" value="1"/>
</dbReference>
<evidence type="ECO:0000259" key="2">
    <source>
        <dbReference type="Pfam" id="PF21307"/>
    </source>
</evidence>
<organism evidence="4 5">
    <name type="scientific">Arcticibacter tournemirensis</name>
    <dbReference type="NCBI Taxonomy" id="699437"/>
    <lineage>
        <taxon>Bacteria</taxon>
        <taxon>Pseudomonadati</taxon>
        <taxon>Bacteroidota</taxon>
        <taxon>Sphingobacteriia</taxon>
        <taxon>Sphingobacteriales</taxon>
        <taxon>Sphingobacteriaceae</taxon>
        <taxon>Arcticibacter</taxon>
    </lineage>
</organism>
<feature type="domain" description="Alpha fucosidase A-like C-terminal" evidence="2">
    <location>
        <begin position="860"/>
        <end position="927"/>
    </location>
</feature>
<dbReference type="InterPro" id="IPR054363">
    <property type="entry name" value="GH95_cat"/>
</dbReference>
<evidence type="ECO:0000313" key="5">
    <source>
        <dbReference type="Proteomes" id="UP000290848"/>
    </source>
</evidence>
<dbReference type="InterPro" id="IPR008928">
    <property type="entry name" value="6-hairpin_glycosidase_sf"/>
</dbReference>
<evidence type="ECO:0000259" key="3">
    <source>
        <dbReference type="Pfam" id="PF22124"/>
    </source>
</evidence>
<feature type="domain" description="Glycosyl hydrolase family 95 catalytic" evidence="3">
    <location>
        <begin position="462"/>
        <end position="858"/>
    </location>
</feature>
<dbReference type="SUPFAM" id="SSF48208">
    <property type="entry name" value="Six-hairpin glycosidases"/>
    <property type="match status" value="1"/>
</dbReference>
<dbReference type="InterPro" id="IPR012341">
    <property type="entry name" value="6hp_glycosidase-like_sf"/>
</dbReference>
<comment type="caution">
    <text evidence="4">The sequence shown here is derived from an EMBL/GenBank/DDBJ whole genome shotgun (WGS) entry which is preliminary data.</text>
</comment>
<dbReference type="PANTHER" id="PTHR31084">
    <property type="entry name" value="ALPHA-L-FUCOSIDASE 2"/>
    <property type="match status" value="1"/>
</dbReference>
<gene>
    <name evidence="4" type="ORF">EKH83_05030</name>
</gene>
<dbReference type="Gene3D" id="2.60.120.260">
    <property type="entry name" value="Galactose-binding domain-like"/>
    <property type="match status" value="1"/>
</dbReference>
<dbReference type="InterPro" id="IPR049053">
    <property type="entry name" value="AFCA-like_C"/>
</dbReference>
<dbReference type="InterPro" id="IPR027414">
    <property type="entry name" value="GH95_N_dom"/>
</dbReference>
<dbReference type="GO" id="GO:0005975">
    <property type="term" value="P:carbohydrate metabolic process"/>
    <property type="evidence" value="ECO:0007669"/>
    <property type="project" value="InterPro"/>
</dbReference>
<dbReference type="Pfam" id="PF21307">
    <property type="entry name" value="Glyco_hydro_95_C"/>
    <property type="match status" value="1"/>
</dbReference>
<proteinExistence type="predicted"/>
<dbReference type="InterPro" id="IPR008979">
    <property type="entry name" value="Galactose-bd-like_sf"/>
</dbReference>
<dbReference type="SUPFAM" id="SSF49785">
    <property type="entry name" value="Galactose-binding domain-like"/>
    <property type="match status" value="1"/>
</dbReference>
<evidence type="ECO:0000259" key="1">
    <source>
        <dbReference type="Pfam" id="PF14498"/>
    </source>
</evidence>
<evidence type="ECO:0000313" key="4">
    <source>
        <dbReference type="EMBL" id="RXF71068.1"/>
    </source>
</evidence>
<accession>A0A4Q0MCI5</accession>
<dbReference type="Pfam" id="PF22124">
    <property type="entry name" value="Glyco_hydro_95_cat"/>
    <property type="match status" value="1"/>
</dbReference>
<protein>
    <submittedName>
        <fullName evidence="4">Glycoside hydrolase family 95 protein</fullName>
    </submittedName>
</protein>
<keyword evidence="4" id="KW-0378">Hydrolase</keyword>
<dbReference type="GO" id="GO:0004560">
    <property type="term" value="F:alpha-L-fucosidase activity"/>
    <property type="evidence" value="ECO:0007669"/>
    <property type="project" value="TreeGrafter"/>
</dbReference>
<dbReference type="Proteomes" id="UP000290848">
    <property type="component" value="Unassembled WGS sequence"/>
</dbReference>
<dbReference type="Gene3D" id="2.70.98.50">
    <property type="entry name" value="putative glycoside hydrolase family protein from bacillus halodurans"/>
    <property type="match status" value="1"/>
</dbReference>
<feature type="domain" description="Glycosyl hydrolase family 95 N-terminal" evidence="1">
    <location>
        <begin position="32"/>
        <end position="116"/>
    </location>
</feature>
<feature type="domain" description="Glycosyl hydrolase family 95 N-terminal" evidence="1">
    <location>
        <begin position="294"/>
        <end position="438"/>
    </location>
</feature>
<dbReference type="EMBL" id="RXOC01000003">
    <property type="protein sequence ID" value="RXF71068.1"/>
    <property type="molecule type" value="Genomic_DNA"/>
</dbReference>
<name>A0A4Q0MCI5_9SPHI</name>